<evidence type="ECO:0000313" key="3">
    <source>
        <dbReference type="Proteomes" id="UP000016568"/>
    </source>
</evidence>
<evidence type="ECO:0000313" key="2">
    <source>
        <dbReference type="EMBL" id="GAD50907.1"/>
    </source>
</evidence>
<dbReference type="KEGG" id="ntd:EGO55_10350"/>
<evidence type="ECO:0000256" key="1">
    <source>
        <dbReference type="SAM" id="Phobius"/>
    </source>
</evidence>
<name>U2YQG2_9SPHN</name>
<gene>
    <name evidence="2" type="ORF">NT2_12_01660</name>
</gene>
<reference evidence="2 3" key="1">
    <citation type="submission" date="2013-09" db="EMBL/GenBank/DDBJ databases">
        <title>Whole genome shotgun sequence of Novosphingobium tardaugens NBRC 16725.</title>
        <authorList>
            <person name="Isaki S."/>
            <person name="Hosoyama A."/>
            <person name="Tsuchikane K."/>
            <person name="Katsumata H."/>
            <person name="Ando Y."/>
            <person name="Yamazaki S."/>
            <person name="Fujita N."/>
        </authorList>
    </citation>
    <scope>NUCLEOTIDE SEQUENCE [LARGE SCALE GENOMIC DNA]</scope>
    <source>
        <strain evidence="2 3">NBRC 16725</strain>
    </source>
</reference>
<accession>U2YQG2</accession>
<proteinExistence type="predicted"/>
<dbReference type="RefSeq" id="WP_021691725.1">
    <property type="nucleotide sequence ID" value="NZ_BASZ01000012.1"/>
</dbReference>
<organism evidence="2 3">
    <name type="scientific">Caenibius tardaugens NBRC 16725</name>
    <dbReference type="NCBI Taxonomy" id="1219035"/>
    <lineage>
        <taxon>Bacteria</taxon>
        <taxon>Pseudomonadati</taxon>
        <taxon>Pseudomonadota</taxon>
        <taxon>Alphaproteobacteria</taxon>
        <taxon>Sphingomonadales</taxon>
        <taxon>Erythrobacteraceae</taxon>
        <taxon>Caenibius</taxon>
    </lineage>
</organism>
<dbReference type="EMBL" id="BASZ01000012">
    <property type="protein sequence ID" value="GAD50907.1"/>
    <property type="molecule type" value="Genomic_DNA"/>
</dbReference>
<dbReference type="Proteomes" id="UP000016568">
    <property type="component" value="Unassembled WGS sequence"/>
</dbReference>
<keyword evidence="1" id="KW-1133">Transmembrane helix</keyword>
<keyword evidence="1" id="KW-0812">Transmembrane</keyword>
<keyword evidence="3" id="KW-1185">Reference proteome</keyword>
<keyword evidence="1" id="KW-0472">Membrane</keyword>
<protein>
    <submittedName>
        <fullName evidence="2">Uncharacterized protein</fullName>
    </submittedName>
</protein>
<feature type="transmembrane region" description="Helical" evidence="1">
    <location>
        <begin position="6"/>
        <end position="25"/>
    </location>
</feature>
<sequence>MSDFLQIVGFITVAVIGSLVLWMLYQIAGNIYGGIKGAYRLKAIRGRGGAKKWPHRNTVLFGLRSWAGERYKNGYGSYFRVGGLRVPVDGRDPIERDRFYGA</sequence>
<dbReference type="AlphaFoldDB" id="U2YQG2"/>
<comment type="caution">
    <text evidence="2">The sequence shown here is derived from an EMBL/GenBank/DDBJ whole genome shotgun (WGS) entry which is preliminary data.</text>
</comment>